<dbReference type="InterPro" id="IPR007344">
    <property type="entry name" value="GrpB/CoaE"/>
</dbReference>
<sequence>MIDVVDYQPAWAARFAELSEAYAAALRSFGARYRSIEHVGSTSVSGLAAKPIIDIDIVVDAANTERATRALARIGFDPRGDLGVPGRIAFFTPGRFSPSNTYVMTDGSLALRNHLAVRDVLRADSVLRDEYALVKRRAAGSAGNPGEYLELKNDVLNKILRQAGLSEDERAEVAKVNRSIAARGARNS</sequence>
<dbReference type="RefSeq" id="WP_182516232.1">
    <property type="nucleotide sequence ID" value="NZ_JACGXP010000003.1"/>
</dbReference>
<dbReference type="PANTHER" id="PTHR34822">
    <property type="entry name" value="GRPB DOMAIN PROTEIN (AFU_ORTHOLOGUE AFUA_1G01530)"/>
    <property type="match status" value="1"/>
</dbReference>
<dbReference type="EMBL" id="JACGXP010000003">
    <property type="protein sequence ID" value="MBA8990990.1"/>
    <property type="molecule type" value="Genomic_DNA"/>
</dbReference>
<dbReference type="AlphaFoldDB" id="A0AAW3T8G4"/>
<comment type="caution">
    <text evidence="1">The sequence shown here is derived from an EMBL/GenBank/DDBJ whole genome shotgun (WGS) entry which is preliminary data.</text>
</comment>
<protein>
    <submittedName>
        <fullName evidence="1">GrpB-like predicted nucleotidyltransferase (UPF0157 family)</fullName>
    </submittedName>
</protein>
<evidence type="ECO:0000313" key="1">
    <source>
        <dbReference type="EMBL" id="MBA8990990.1"/>
    </source>
</evidence>
<dbReference type="PANTHER" id="PTHR34822:SF1">
    <property type="entry name" value="GRPB FAMILY PROTEIN"/>
    <property type="match status" value="1"/>
</dbReference>
<organism evidence="1 2">
    <name type="scientific">Curtobacterium pusillum</name>
    <dbReference type="NCBI Taxonomy" id="69373"/>
    <lineage>
        <taxon>Bacteria</taxon>
        <taxon>Bacillati</taxon>
        <taxon>Actinomycetota</taxon>
        <taxon>Actinomycetes</taxon>
        <taxon>Micrococcales</taxon>
        <taxon>Microbacteriaceae</taxon>
        <taxon>Curtobacterium</taxon>
    </lineage>
</organism>
<gene>
    <name evidence="1" type="ORF">FHW23_002255</name>
</gene>
<dbReference type="Proteomes" id="UP000590225">
    <property type="component" value="Unassembled WGS sequence"/>
</dbReference>
<name>A0AAW3T8G4_9MICO</name>
<dbReference type="SUPFAM" id="SSF81301">
    <property type="entry name" value="Nucleotidyltransferase"/>
    <property type="match status" value="1"/>
</dbReference>
<proteinExistence type="predicted"/>
<dbReference type="Gene3D" id="3.30.460.10">
    <property type="entry name" value="Beta Polymerase, domain 2"/>
    <property type="match status" value="1"/>
</dbReference>
<accession>A0AAW3T8G4</accession>
<dbReference type="Pfam" id="PF04229">
    <property type="entry name" value="GrpB"/>
    <property type="match status" value="1"/>
</dbReference>
<evidence type="ECO:0000313" key="2">
    <source>
        <dbReference type="Proteomes" id="UP000590225"/>
    </source>
</evidence>
<dbReference type="InterPro" id="IPR043519">
    <property type="entry name" value="NT_sf"/>
</dbReference>
<reference evidence="1 2" key="1">
    <citation type="submission" date="2020-07" db="EMBL/GenBank/DDBJ databases">
        <title>Above-ground endophytic microbial communities from plants in different locations in the United States.</title>
        <authorList>
            <person name="Frank C."/>
        </authorList>
    </citation>
    <scope>NUCLEOTIDE SEQUENCE [LARGE SCALE GENOMIC DNA]</scope>
    <source>
        <strain evidence="1 2">WPL5_2</strain>
    </source>
</reference>